<reference evidence="1" key="1">
    <citation type="submission" date="2020-08" db="EMBL/GenBank/DDBJ databases">
        <title>Multicomponent nature underlies the extraordinary mechanical properties of spider dragline silk.</title>
        <authorList>
            <person name="Kono N."/>
            <person name="Nakamura H."/>
            <person name="Mori M."/>
            <person name="Yoshida Y."/>
            <person name="Ohtoshi R."/>
            <person name="Malay A.D."/>
            <person name="Moran D.A.P."/>
            <person name="Tomita M."/>
            <person name="Numata K."/>
            <person name="Arakawa K."/>
        </authorList>
    </citation>
    <scope>NUCLEOTIDE SEQUENCE</scope>
</reference>
<dbReference type="AlphaFoldDB" id="A0A8X6RZY9"/>
<evidence type="ECO:0000313" key="1">
    <source>
        <dbReference type="EMBL" id="GFY00447.1"/>
    </source>
</evidence>
<proteinExistence type="predicted"/>
<organism evidence="1 2">
    <name type="scientific">Trichonephila clavipes</name>
    <name type="common">Golden silk orbweaver</name>
    <name type="synonym">Nephila clavipes</name>
    <dbReference type="NCBI Taxonomy" id="2585209"/>
    <lineage>
        <taxon>Eukaryota</taxon>
        <taxon>Metazoa</taxon>
        <taxon>Ecdysozoa</taxon>
        <taxon>Arthropoda</taxon>
        <taxon>Chelicerata</taxon>
        <taxon>Arachnida</taxon>
        <taxon>Araneae</taxon>
        <taxon>Araneomorphae</taxon>
        <taxon>Entelegynae</taxon>
        <taxon>Araneoidea</taxon>
        <taxon>Nephilidae</taxon>
        <taxon>Trichonephila</taxon>
    </lineage>
</organism>
<comment type="caution">
    <text evidence="1">The sequence shown here is derived from an EMBL/GenBank/DDBJ whole genome shotgun (WGS) entry which is preliminary data.</text>
</comment>
<gene>
    <name evidence="1" type="ORF">TNCV_1664861</name>
</gene>
<protein>
    <submittedName>
        <fullName evidence="1">Uncharacterized protein</fullName>
    </submittedName>
</protein>
<accession>A0A8X6RZY9</accession>
<dbReference type="Proteomes" id="UP000887159">
    <property type="component" value="Unassembled WGS sequence"/>
</dbReference>
<evidence type="ECO:0000313" key="2">
    <source>
        <dbReference type="Proteomes" id="UP000887159"/>
    </source>
</evidence>
<dbReference type="EMBL" id="BMAU01021220">
    <property type="protein sequence ID" value="GFY00447.1"/>
    <property type="molecule type" value="Genomic_DNA"/>
</dbReference>
<keyword evidence="2" id="KW-1185">Reference proteome</keyword>
<name>A0A8X6RZY9_TRICX</name>
<sequence>MFDGLVACAVIDGATTAVREGCGSFAWPGSPMKEGRFVLGTFRSERMRVLYRSRQNDRLRVMLVLVLIDITPPQQFIYRFLGQNRYSLAPTNQQFPELL</sequence>